<accession>A0A2T8KYJ1</accession>
<dbReference type="Gramene" id="PVH67202">
    <property type="protein sequence ID" value="PVH67202"/>
    <property type="gene ID" value="PAHAL_1G449800"/>
</dbReference>
<name>A0A2T8KYJ1_9POAL</name>
<gene>
    <name evidence="2" type="ORF">PAHAL_1G449800</name>
</gene>
<reference evidence="2" key="1">
    <citation type="submission" date="2018-04" db="EMBL/GenBank/DDBJ databases">
        <title>WGS assembly of Panicum hallii.</title>
        <authorList>
            <person name="Lovell J."/>
            <person name="Jenkins J."/>
            <person name="Lowry D."/>
            <person name="Mamidi S."/>
            <person name="Sreedasyam A."/>
            <person name="Weng X."/>
            <person name="Barry K."/>
            <person name="Bonette J."/>
            <person name="Campitelli B."/>
            <person name="Daum C."/>
            <person name="Gordon S."/>
            <person name="Gould B."/>
            <person name="Lipzen A."/>
            <person name="Macqueen A."/>
            <person name="Palacio-Mejia J."/>
            <person name="Plott C."/>
            <person name="Shakirov E."/>
            <person name="Shu S."/>
            <person name="Yoshinaga Y."/>
            <person name="Zane M."/>
            <person name="Rokhsar D."/>
            <person name="Grimwood J."/>
            <person name="Schmutz J."/>
            <person name="Juenger T."/>
        </authorList>
    </citation>
    <scope>NUCLEOTIDE SEQUENCE [LARGE SCALE GENOMIC DNA]</scope>
    <source>
        <strain evidence="2">FIL2</strain>
    </source>
</reference>
<keyword evidence="1" id="KW-0812">Transmembrane</keyword>
<dbReference type="EMBL" id="CM008046">
    <property type="protein sequence ID" value="PVH67202.1"/>
    <property type="molecule type" value="Genomic_DNA"/>
</dbReference>
<protein>
    <submittedName>
        <fullName evidence="2">Uncharacterized protein</fullName>
    </submittedName>
</protein>
<evidence type="ECO:0000313" key="2">
    <source>
        <dbReference type="EMBL" id="PVH67202.1"/>
    </source>
</evidence>
<keyword evidence="1" id="KW-0472">Membrane</keyword>
<keyword evidence="1" id="KW-1133">Transmembrane helix</keyword>
<evidence type="ECO:0000256" key="1">
    <source>
        <dbReference type="SAM" id="Phobius"/>
    </source>
</evidence>
<feature type="transmembrane region" description="Helical" evidence="1">
    <location>
        <begin position="27"/>
        <end position="45"/>
    </location>
</feature>
<dbReference type="AlphaFoldDB" id="A0A2T8KYJ1"/>
<organism evidence="2">
    <name type="scientific">Panicum hallii</name>
    <dbReference type="NCBI Taxonomy" id="206008"/>
    <lineage>
        <taxon>Eukaryota</taxon>
        <taxon>Viridiplantae</taxon>
        <taxon>Streptophyta</taxon>
        <taxon>Embryophyta</taxon>
        <taxon>Tracheophyta</taxon>
        <taxon>Spermatophyta</taxon>
        <taxon>Magnoliopsida</taxon>
        <taxon>Liliopsida</taxon>
        <taxon>Poales</taxon>
        <taxon>Poaceae</taxon>
        <taxon>PACMAD clade</taxon>
        <taxon>Panicoideae</taxon>
        <taxon>Panicodae</taxon>
        <taxon>Paniceae</taxon>
        <taxon>Panicinae</taxon>
        <taxon>Panicum</taxon>
        <taxon>Panicum sect. Panicum</taxon>
    </lineage>
</organism>
<dbReference type="Proteomes" id="UP000243499">
    <property type="component" value="Chromosome 1"/>
</dbReference>
<proteinExistence type="predicted"/>
<sequence>MLTRWIGRVLWLMLLTEPGPKNAIDQIVIKSVGVAMVLVFGVLIFQESSISSYSFCI</sequence>